<keyword evidence="5 12" id="KW-0808">Transferase</keyword>
<keyword evidence="7 12" id="KW-0573">Peptidoglycan synthesis</keyword>
<dbReference type="PANTHER" id="PTHR43783">
    <property type="entry name" value="UDP-N-ACETYLGLUCOSAMINE 1-CARBOXYVINYLTRANSFERASE"/>
    <property type="match status" value="1"/>
</dbReference>
<gene>
    <name evidence="12 14" type="primary">murA</name>
    <name evidence="14" type="ORF">HW554_07835</name>
</gene>
<feature type="binding site" evidence="12">
    <location>
        <position position="319"/>
    </location>
    <ligand>
        <name>UDP-N-acetyl-alpha-D-glucosamine</name>
        <dbReference type="ChEBI" id="CHEBI:57705"/>
    </ligand>
</feature>
<evidence type="ECO:0000313" key="15">
    <source>
        <dbReference type="Proteomes" id="UP000565521"/>
    </source>
</evidence>
<evidence type="ECO:0000256" key="5">
    <source>
        <dbReference type="ARBA" id="ARBA00022679"/>
    </source>
</evidence>
<evidence type="ECO:0000256" key="3">
    <source>
        <dbReference type="ARBA" id="ARBA00022490"/>
    </source>
</evidence>
<dbReference type="GO" id="GO:0051301">
    <property type="term" value="P:cell division"/>
    <property type="evidence" value="ECO:0007669"/>
    <property type="project" value="UniProtKB-KW"/>
</dbReference>
<comment type="function">
    <text evidence="12">Cell wall formation. Adds enolpyruvyl to UDP-N-acetylglucosamine.</text>
</comment>
<evidence type="ECO:0000313" key="14">
    <source>
        <dbReference type="EMBL" id="NVO31114.1"/>
    </source>
</evidence>
<dbReference type="GO" id="GO:0008760">
    <property type="term" value="F:UDP-N-acetylglucosamine 1-carboxyvinyltransferase activity"/>
    <property type="evidence" value="ECO:0007669"/>
    <property type="project" value="UniProtKB-UniRule"/>
</dbReference>
<keyword evidence="3 12" id="KW-0963">Cytoplasm</keyword>
<proteinExistence type="inferred from homology"/>
<dbReference type="NCBIfam" id="NF006873">
    <property type="entry name" value="PRK09369.1"/>
    <property type="match status" value="1"/>
</dbReference>
<feature type="binding site" evidence="12">
    <location>
        <position position="97"/>
    </location>
    <ligand>
        <name>UDP-N-acetyl-alpha-D-glucosamine</name>
        <dbReference type="ChEBI" id="CHEBI:57705"/>
    </ligand>
</feature>
<comment type="subcellular location">
    <subcellularLocation>
        <location evidence="1 12">Cytoplasm</location>
    </subcellularLocation>
</comment>
<name>A0A7Y7PNN8_9BACT</name>
<dbReference type="Gene3D" id="3.65.10.10">
    <property type="entry name" value="Enolpyruvate transferase domain"/>
    <property type="match status" value="2"/>
</dbReference>
<reference evidence="14 15" key="1">
    <citation type="submission" date="2020-05" db="EMBL/GenBank/DDBJ databases">
        <title>Hymenobacter terrestris sp. nov. and Hymenobacter lapidiphilus sp. nov., isolated from regoliths in Antarctica.</title>
        <authorList>
            <person name="Sedlacek I."/>
            <person name="Pantucek R."/>
            <person name="Zeman M."/>
            <person name="Holochova P."/>
            <person name="Kralova S."/>
            <person name="Stankova E."/>
            <person name="Sedo O."/>
            <person name="Micenkova L."/>
            <person name="Svec P."/>
            <person name="Gupta V."/>
            <person name="Sood U."/>
            <person name="Korpole U.S."/>
            <person name="Lal R."/>
        </authorList>
    </citation>
    <scope>NUCLEOTIDE SEQUENCE [LARGE SCALE GENOMIC DNA]</scope>
    <source>
        <strain evidence="14 15">P5342</strain>
    </source>
</reference>
<dbReference type="GO" id="GO:0005737">
    <property type="term" value="C:cytoplasm"/>
    <property type="evidence" value="ECO:0007669"/>
    <property type="project" value="UniProtKB-SubCell"/>
</dbReference>
<evidence type="ECO:0000256" key="4">
    <source>
        <dbReference type="ARBA" id="ARBA00022618"/>
    </source>
</evidence>
<dbReference type="GO" id="GO:0019277">
    <property type="term" value="P:UDP-N-acetylgalactosamine biosynthetic process"/>
    <property type="evidence" value="ECO:0007669"/>
    <property type="project" value="InterPro"/>
</dbReference>
<dbReference type="CDD" id="cd01555">
    <property type="entry name" value="UdpNAET"/>
    <property type="match status" value="1"/>
</dbReference>
<dbReference type="Pfam" id="PF00275">
    <property type="entry name" value="EPSP_synthase"/>
    <property type="match status" value="1"/>
</dbReference>
<dbReference type="InterPro" id="IPR013792">
    <property type="entry name" value="RNA3'P_cycl/enolpyr_Trfase_a/b"/>
</dbReference>
<evidence type="ECO:0000259" key="13">
    <source>
        <dbReference type="Pfam" id="PF00275"/>
    </source>
</evidence>
<dbReference type="UniPathway" id="UPA00219"/>
<keyword evidence="4 12" id="KW-0132">Cell division</keyword>
<keyword evidence="9 12" id="KW-0961">Cell wall biogenesis/degradation</keyword>
<dbReference type="GO" id="GO:0009252">
    <property type="term" value="P:peptidoglycan biosynthetic process"/>
    <property type="evidence" value="ECO:0007669"/>
    <property type="project" value="UniProtKB-UniRule"/>
</dbReference>
<comment type="catalytic activity">
    <reaction evidence="11 12">
        <text>phosphoenolpyruvate + UDP-N-acetyl-alpha-D-glucosamine = UDP-N-acetyl-3-O-(1-carboxyvinyl)-alpha-D-glucosamine + phosphate</text>
        <dbReference type="Rhea" id="RHEA:18681"/>
        <dbReference type="ChEBI" id="CHEBI:43474"/>
        <dbReference type="ChEBI" id="CHEBI:57705"/>
        <dbReference type="ChEBI" id="CHEBI:58702"/>
        <dbReference type="ChEBI" id="CHEBI:68483"/>
        <dbReference type="EC" id="2.5.1.7"/>
    </reaction>
</comment>
<comment type="caution">
    <text evidence="12">Lacks conserved residue(s) required for the propagation of feature annotation.</text>
</comment>
<keyword evidence="15" id="KW-1185">Reference proteome</keyword>
<dbReference type="GO" id="GO:0071555">
    <property type="term" value="P:cell wall organization"/>
    <property type="evidence" value="ECO:0007669"/>
    <property type="project" value="UniProtKB-KW"/>
</dbReference>
<feature type="binding site" evidence="12">
    <location>
        <position position="341"/>
    </location>
    <ligand>
        <name>UDP-N-acetyl-alpha-D-glucosamine</name>
        <dbReference type="ChEBI" id="CHEBI:57705"/>
    </ligand>
</feature>
<evidence type="ECO:0000256" key="12">
    <source>
        <dbReference type="HAMAP-Rule" id="MF_00111"/>
    </source>
</evidence>
<feature type="active site" description="Proton donor" evidence="12">
    <location>
        <position position="121"/>
    </location>
</feature>
<dbReference type="Proteomes" id="UP000565521">
    <property type="component" value="Unassembled WGS sequence"/>
</dbReference>
<dbReference type="InterPro" id="IPR050068">
    <property type="entry name" value="MurA_subfamily"/>
</dbReference>
<protein>
    <recommendedName>
        <fullName evidence="12">UDP-N-acetylglucosamine 1-carboxyvinyltransferase</fullName>
        <ecNumber evidence="12">2.5.1.7</ecNumber>
    </recommendedName>
    <alternativeName>
        <fullName evidence="12">Enoylpyruvate transferase</fullName>
    </alternativeName>
    <alternativeName>
        <fullName evidence="12">UDP-N-acetylglucosamine enolpyruvyl transferase</fullName>
        <shortName evidence="12">EPT</shortName>
    </alternativeName>
</protein>
<dbReference type="HAMAP" id="MF_00111">
    <property type="entry name" value="MurA"/>
    <property type="match status" value="1"/>
</dbReference>
<evidence type="ECO:0000256" key="8">
    <source>
        <dbReference type="ARBA" id="ARBA00023306"/>
    </source>
</evidence>
<dbReference type="InterPro" id="IPR005750">
    <property type="entry name" value="UDP_GlcNAc_COvinyl_MurA"/>
</dbReference>
<dbReference type="EMBL" id="JABKAU010000011">
    <property type="protein sequence ID" value="NVO31114.1"/>
    <property type="molecule type" value="Genomic_DNA"/>
</dbReference>
<dbReference type="AlphaFoldDB" id="A0A7Y7PNN8"/>
<dbReference type="NCBIfam" id="TIGR01072">
    <property type="entry name" value="murA"/>
    <property type="match status" value="1"/>
</dbReference>
<feature type="domain" description="Enolpyruvate transferase" evidence="13">
    <location>
        <begin position="8"/>
        <end position="423"/>
    </location>
</feature>
<dbReference type="PANTHER" id="PTHR43783:SF1">
    <property type="entry name" value="UDP-N-ACETYLGLUCOSAMINE 1-CARBOXYVINYLTRANSFERASE"/>
    <property type="match status" value="1"/>
</dbReference>
<evidence type="ECO:0000256" key="1">
    <source>
        <dbReference type="ARBA" id="ARBA00004496"/>
    </source>
</evidence>
<keyword evidence="8 12" id="KW-0131">Cell cycle</keyword>
<dbReference type="InterPro" id="IPR036968">
    <property type="entry name" value="Enolpyruvate_Tfrase_sf"/>
</dbReference>
<comment type="caution">
    <text evidence="14">The sequence shown here is derived from an EMBL/GenBank/DDBJ whole genome shotgun (WGS) entry which is preliminary data.</text>
</comment>
<evidence type="ECO:0000256" key="11">
    <source>
        <dbReference type="ARBA" id="ARBA00047527"/>
    </source>
</evidence>
<dbReference type="InterPro" id="IPR001986">
    <property type="entry name" value="Enolpyruvate_Tfrase_dom"/>
</dbReference>
<keyword evidence="6 12" id="KW-0133">Cell shape</keyword>
<dbReference type="SUPFAM" id="SSF55205">
    <property type="entry name" value="EPT/RTPC-like"/>
    <property type="match status" value="1"/>
</dbReference>
<feature type="binding site" evidence="12">
    <location>
        <begin position="22"/>
        <end position="23"/>
    </location>
    <ligand>
        <name>phosphoenolpyruvate</name>
        <dbReference type="ChEBI" id="CHEBI:58702"/>
    </ligand>
</feature>
<evidence type="ECO:0000256" key="6">
    <source>
        <dbReference type="ARBA" id="ARBA00022960"/>
    </source>
</evidence>
<accession>A0A7Y7PNN8</accession>
<sequence length="434" mass="47137">MASFEVIGGKPLHGEIVPQGAKNEALQILCAVLLTSEPVTISNVPDIRDVNKLIELLRDLGVKVGKLSSDSYLFQADNVNLAYLDTPEFIAQAGALRGSVMILGPMLARFGRCQLPKPGGDKIGRRPMDTHFLGLEKLGGKLTLEGKDFYRIKAENGLTGAYMMLDEASVTGTANIVMAAVLASGTTTVYNAACEPYLQQLCKMLVRMGAKINGIGSNLLTIEGVEQLGGTEHRMLPDMIEIGSFIGLAAMTGSEITIKDCQIAELGIIPDTFRKLGIKLEFRGDDIHIPAQEHYEIDTYLDGSILTISDHTWPGFTPDLLSIVLVVATQAKGTVLIHQKMFESRLFFVDKLIDMGAQVILCDPHRATVIGLNHQKRLHGITMSSPDIRAGVALLIAALSAEGRSVIENVEQIDRGYQHIDQRLVALGAQIRRL</sequence>
<dbReference type="GO" id="GO:0008360">
    <property type="term" value="P:regulation of cell shape"/>
    <property type="evidence" value="ECO:0007669"/>
    <property type="project" value="UniProtKB-KW"/>
</dbReference>
<dbReference type="EC" id="2.5.1.7" evidence="12"/>
<evidence type="ECO:0000256" key="2">
    <source>
        <dbReference type="ARBA" id="ARBA00004752"/>
    </source>
</evidence>
<evidence type="ECO:0000256" key="9">
    <source>
        <dbReference type="ARBA" id="ARBA00023316"/>
    </source>
</evidence>
<evidence type="ECO:0000256" key="7">
    <source>
        <dbReference type="ARBA" id="ARBA00022984"/>
    </source>
</evidence>
<evidence type="ECO:0000256" key="10">
    <source>
        <dbReference type="ARBA" id="ARBA00038367"/>
    </source>
</evidence>
<organism evidence="14 15">
    <name type="scientific">Hymenobacter lapidiphilus</name>
    <dbReference type="NCBI Taxonomy" id="2608003"/>
    <lineage>
        <taxon>Bacteria</taxon>
        <taxon>Pseudomonadati</taxon>
        <taxon>Bacteroidota</taxon>
        <taxon>Cytophagia</taxon>
        <taxon>Cytophagales</taxon>
        <taxon>Hymenobacteraceae</taxon>
        <taxon>Hymenobacter</taxon>
    </lineage>
</organism>
<dbReference type="RefSeq" id="WP_176908031.1">
    <property type="nucleotide sequence ID" value="NZ_JABKAU010000011.1"/>
</dbReference>
<comment type="pathway">
    <text evidence="2 12">Cell wall biogenesis; peptidoglycan biosynthesis.</text>
</comment>
<comment type="similarity">
    <text evidence="10 12">Belongs to the EPSP synthase family. MurA subfamily.</text>
</comment>